<evidence type="ECO:0000259" key="1">
    <source>
        <dbReference type="PROSITE" id="PS50943"/>
    </source>
</evidence>
<gene>
    <name evidence="2" type="ORF">WIS52_13890</name>
</gene>
<comment type="caution">
    <text evidence="2">The sequence shown here is derived from an EMBL/GenBank/DDBJ whole genome shotgun (WGS) entry which is preliminary data.</text>
</comment>
<evidence type="ECO:0000313" key="3">
    <source>
        <dbReference type="Proteomes" id="UP001494902"/>
    </source>
</evidence>
<dbReference type="SUPFAM" id="SSF47413">
    <property type="entry name" value="lambda repressor-like DNA-binding domains"/>
    <property type="match status" value="1"/>
</dbReference>
<dbReference type="CDD" id="cd00093">
    <property type="entry name" value="HTH_XRE"/>
    <property type="match status" value="1"/>
</dbReference>
<dbReference type="Pfam" id="PF01381">
    <property type="entry name" value="HTH_3"/>
    <property type="match status" value="1"/>
</dbReference>
<dbReference type="InterPro" id="IPR001387">
    <property type="entry name" value="Cro/C1-type_HTH"/>
</dbReference>
<dbReference type="RefSeq" id="WP_349298637.1">
    <property type="nucleotide sequence ID" value="NZ_JBEDNQ010000005.1"/>
</dbReference>
<sequence>MSTDDTAFLEDPFPAVDTPAVPDVAGLVRAVRRRADLSQRQLAELTGLARSTIGRIESRTLAPSLETLGAILAVAGLRLVTVTADNELVTPMADPPTDDLRDGAGRRYPSHLDTIIDPGPGEWWADRYGLARPPETFHRDRALRDAMRRRSVWEVRVQQLWSVEPPPTVERWIQLTSRCDHCGTIPDPVPPPFTPSRVHRYLTAAARLASAQVAAVAPVRQAHGAAPGPSAGL</sequence>
<dbReference type="InterPro" id="IPR010982">
    <property type="entry name" value="Lambda_DNA-bd_dom_sf"/>
</dbReference>
<dbReference type="Proteomes" id="UP001494902">
    <property type="component" value="Unassembled WGS sequence"/>
</dbReference>
<dbReference type="EMBL" id="JBEDNQ010000005">
    <property type="protein sequence ID" value="MEQ3551561.1"/>
    <property type="molecule type" value="Genomic_DNA"/>
</dbReference>
<dbReference type="PROSITE" id="PS50943">
    <property type="entry name" value="HTH_CROC1"/>
    <property type="match status" value="1"/>
</dbReference>
<proteinExistence type="predicted"/>
<dbReference type="Gene3D" id="1.10.260.40">
    <property type="entry name" value="lambda repressor-like DNA-binding domains"/>
    <property type="match status" value="1"/>
</dbReference>
<name>A0ABV1KAR0_9PSEU</name>
<reference evidence="2 3" key="1">
    <citation type="submission" date="2024-03" db="EMBL/GenBank/DDBJ databases">
        <title>Draft genome sequence of Pseudonocardia nematodicida JCM 31783.</title>
        <authorList>
            <person name="Butdee W."/>
            <person name="Duangmal K."/>
        </authorList>
    </citation>
    <scope>NUCLEOTIDE SEQUENCE [LARGE SCALE GENOMIC DNA]</scope>
    <source>
        <strain evidence="2 3">JCM 31783</strain>
    </source>
</reference>
<keyword evidence="3" id="KW-1185">Reference proteome</keyword>
<protein>
    <submittedName>
        <fullName evidence="2">Helix-turn-helix transcriptional regulator</fullName>
    </submittedName>
</protein>
<evidence type="ECO:0000313" key="2">
    <source>
        <dbReference type="EMBL" id="MEQ3551561.1"/>
    </source>
</evidence>
<organism evidence="2 3">
    <name type="scientific">Pseudonocardia nematodicida</name>
    <dbReference type="NCBI Taxonomy" id="1206997"/>
    <lineage>
        <taxon>Bacteria</taxon>
        <taxon>Bacillati</taxon>
        <taxon>Actinomycetota</taxon>
        <taxon>Actinomycetes</taxon>
        <taxon>Pseudonocardiales</taxon>
        <taxon>Pseudonocardiaceae</taxon>
        <taxon>Pseudonocardia</taxon>
    </lineage>
</organism>
<accession>A0ABV1KAR0</accession>
<feature type="domain" description="HTH cro/C1-type" evidence="1">
    <location>
        <begin position="28"/>
        <end position="82"/>
    </location>
</feature>
<dbReference type="SMART" id="SM00530">
    <property type="entry name" value="HTH_XRE"/>
    <property type="match status" value="1"/>
</dbReference>